<dbReference type="STRING" id="1160509.A0A3N4HTT3"/>
<evidence type="ECO:0000256" key="2">
    <source>
        <dbReference type="ARBA" id="ARBA00022692"/>
    </source>
</evidence>
<dbReference type="OrthoDB" id="5286874at2759"/>
<organism evidence="6 7">
    <name type="scientific">Ascobolus immersus RN42</name>
    <dbReference type="NCBI Taxonomy" id="1160509"/>
    <lineage>
        <taxon>Eukaryota</taxon>
        <taxon>Fungi</taxon>
        <taxon>Dikarya</taxon>
        <taxon>Ascomycota</taxon>
        <taxon>Pezizomycotina</taxon>
        <taxon>Pezizomycetes</taxon>
        <taxon>Pezizales</taxon>
        <taxon>Ascobolaceae</taxon>
        <taxon>Ascobolus</taxon>
    </lineage>
</organism>
<dbReference type="Pfam" id="PF01544">
    <property type="entry name" value="CorA"/>
    <property type="match status" value="1"/>
</dbReference>
<keyword evidence="7" id="KW-1185">Reference proteome</keyword>
<dbReference type="PANTHER" id="PTHR46494:SF1">
    <property type="entry name" value="CORA FAMILY METAL ION TRANSPORTER (EUROFUNG)"/>
    <property type="match status" value="1"/>
</dbReference>
<feature type="transmembrane region" description="Helical" evidence="5">
    <location>
        <begin position="162"/>
        <end position="185"/>
    </location>
</feature>
<keyword evidence="4 5" id="KW-0472">Membrane</keyword>
<protein>
    <recommendedName>
        <fullName evidence="8">Cora-domain-containing protein</fullName>
    </recommendedName>
</protein>
<dbReference type="InterPro" id="IPR002523">
    <property type="entry name" value="MgTranspt_CorA/ZnTranspt_ZntB"/>
</dbReference>
<accession>A0A3N4HTT3</accession>
<evidence type="ECO:0000256" key="5">
    <source>
        <dbReference type="SAM" id="Phobius"/>
    </source>
</evidence>
<evidence type="ECO:0000256" key="3">
    <source>
        <dbReference type="ARBA" id="ARBA00022989"/>
    </source>
</evidence>
<evidence type="ECO:0000313" key="6">
    <source>
        <dbReference type="EMBL" id="RPA77265.1"/>
    </source>
</evidence>
<dbReference type="GO" id="GO:0000287">
    <property type="term" value="F:magnesium ion binding"/>
    <property type="evidence" value="ECO:0007669"/>
    <property type="project" value="TreeGrafter"/>
</dbReference>
<dbReference type="PANTHER" id="PTHR46494">
    <property type="entry name" value="CORA FAMILY METAL ION TRANSPORTER (EUROFUNG)"/>
    <property type="match status" value="1"/>
</dbReference>
<evidence type="ECO:0000256" key="1">
    <source>
        <dbReference type="ARBA" id="ARBA00004651"/>
    </source>
</evidence>
<evidence type="ECO:0000313" key="7">
    <source>
        <dbReference type="Proteomes" id="UP000275078"/>
    </source>
</evidence>
<dbReference type="Gene3D" id="1.20.58.340">
    <property type="entry name" value="Magnesium transport protein CorA, transmembrane region"/>
    <property type="match status" value="1"/>
</dbReference>
<dbReference type="AlphaFoldDB" id="A0A3N4HTT3"/>
<keyword evidence="2 5" id="KW-0812">Transmembrane</keyword>
<reference evidence="6 7" key="1">
    <citation type="journal article" date="2018" name="Nat. Ecol. Evol.">
        <title>Pezizomycetes genomes reveal the molecular basis of ectomycorrhizal truffle lifestyle.</title>
        <authorList>
            <person name="Murat C."/>
            <person name="Payen T."/>
            <person name="Noel B."/>
            <person name="Kuo A."/>
            <person name="Morin E."/>
            <person name="Chen J."/>
            <person name="Kohler A."/>
            <person name="Krizsan K."/>
            <person name="Balestrini R."/>
            <person name="Da Silva C."/>
            <person name="Montanini B."/>
            <person name="Hainaut M."/>
            <person name="Levati E."/>
            <person name="Barry K.W."/>
            <person name="Belfiori B."/>
            <person name="Cichocki N."/>
            <person name="Clum A."/>
            <person name="Dockter R.B."/>
            <person name="Fauchery L."/>
            <person name="Guy J."/>
            <person name="Iotti M."/>
            <person name="Le Tacon F."/>
            <person name="Lindquist E.A."/>
            <person name="Lipzen A."/>
            <person name="Malagnac F."/>
            <person name="Mello A."/>
            <person name="Molinier V."/>
            <person name="Miyauchi S."/>
            <person name="Poulain J."/>
            <person name="Riccioni C."/>
            <person name="Rubini A."/>
            <person name="Sitrit Y."/>
            <person name="Splivallo R."/>
            <person name="Traeger S."/>
            <person name="Wang M."/>
            <person name="Zifcakova L."/>
            <person name="Wipf D."/>
            <person name="Zambonelli A."/>
            <person name="Paolocci F."/>
            <person name="Nowrousian M."/>
            <person name="Ottonello S."/>
            <person name="Baldrian P."/>
            <person name="Spatafora J.W."/>
            <person name="Henrissat B."/>
            <person name="Nagy L.G."/>
            <person name="Aury J.M."/>
            <person name="Wincker P."/>
            <person name="Grigoriev I.V."/>
            <person name="Bonfante P."/>
            <person name="Martin F.M."/>
        </authorList>
    </citation>
    <scope>NUCLEOTIDE SEQUENCE [LARGE SCALE GENOMIC DNA]</scope>
    <source>
        <strain evidence="6 7">RN42</strain>
    </source>
</reference>
<name>A0A3N4HTT3_ASCIM</name>
<proteinExistence type="predicted"/>
<comment type="subcellular location">
    <subcellularLocation>
        <location evidence="1">Cell membrane</location>
        <topology evidence="1">Multi-pass membrane protein</topology>
    </subcellularLocation>
</comment>
<keyword evidence="3 5" id="KW-1133">Transmembrane helix</keyword>
<evidence type="ECO:0008006" key="8">
    <source>
        <dbReference type="Google" id="ProtNLM"/>
    </source>
</evidence>
<dbReference type="EMBL" id="ML119729">
    <property type="protein sequence ID" value="RPA77265.1"/>
    <property type="molecule type" value="Genomic_DNA"/>
</dbReference>
<dbReference type="SUPFAM" id="SSF144083">
    <property type="entry name" value="Magnesium transport protein CorA, transmembrane region"/>
    <property type="match status" value="1"/>
</dbReference>
<dbReference type="GO" id="GO:0050897">
    <property type="term" value="F:cobalt ion binding"/>
    <property type="evidence" value="ECO:0007669"/>
    <property type="project" value="TreeGrafter"/>
</dbReference>
<gene>
    <name evidence="6" type="ORF">BJ508DRAFT_417182</name>
</gene>
<dbReference type="GO" id="GO:0015087">
    <property type="term" value="F:cobalt ion transmembrane transporter activity"/>
    <property type="evidence" value="ECO:0007669"/>
    <property type="project" value="TreeGrafter"/>
</dbReference>
<evidence type="ECO:0000256" key="4">
    <source>
        <dbReference type="ARBA" id="ARBA00023136"/>
    </source>
</evidence>
<dbReference type="Proteomes" id="UP000275078">
    <property type="component" value="Unassembled WGS sequence"/>
</dbReference>
<sequence length="269" mass="30661">MAAYAYRDSLEYCASPTSDSLLLTVTHGLVEQHFKEQEDGMRTKIDNCKFDSFGGFSFKKLQKIRNLLAHTTTISALLQDQLEVLESYERSSNWEAQAKDLNLGHLICCTPSAIMNRALLGRLVRTVHRQIGKNKRNAAALEREIVKAEQVIQWRSDQNNTVTFVFTVITTIFLPLSVITGYFGMNTYDIRDMDEGVGTFWASAVGLTAFFGFLSFMLARHWRVEVFKTTGHVDRFKEGVGNWYVWIAGLWKRRDSAEKGNTPREGIKK</sequence>
<feature type="transmembrane region" description="Helical" evidence="5">
    <location>
        <begin position="197"/>
        <end position="219"/>
    </location>
</feature>
<dbReference type="GO" id="GO:0005886">
    <property type="term" value="C:plasma membrane"/>
    <property type="evidence" value="ECO:0007669"/>
    <property type="project" value="UniProtKB-SubCell"/>
</dbReference>
<dbReference type="InterPro" id="IPR045863">
    <property type="entry name" value="CorA_TM1_TM2"/>
</dbReference>
<dbReference type="GO" id="GO:0015095">
    <property type="term" value="F:magnesium ion transmembrane transporter activity"/>
    <property type="evidence" value="ECO:0007669"/>
    <property type="project" value="TreeGrafter"/>
</dbReference>